<dbReference type="AlphaFoldDB" id="A0A8H3B2W1"/>
<feature type="compositionally biased region" description="Pro residues" evidence="1">
    <location>
        <begin position="428"/>
        <end position="441"/>
    </location>
</feature>
<feature type="compositionally biased region" description="Basic and acidic residues" evidence="1">
    <location>
        <begin position="650"/>
        <end position="660"/>
    </location>
</feature>
<organism evidence="2 3">
    <name type="scientific">Rhizoctonia solani</name>
    <dbReference type="NCBI Taxonomy" id="456999"/>
    <lineage>
        <taxon>Eukaryota</taxon>
        <taxon>Fungi</taxon>
        <taxon>Dikarya</taxon>
        <taxon>Basidiomycota</taxon>
        <taxon>Agaricomycotina</taxon>
        <taxon>Agaricomycetes</taxon>
        <taxon>Cantharellales</taxon>
        <taxon>Ceratobasidiaceae</taxon>
        <taxon>Rhizoctonia</taxon>
    </lineage>
</organism>
<evidence type="ECO:0000256" key="1">
    <source>
        <dbReference type="SAM" id="MobiDB-lite"/>
    </source>
</evidence>
<feature type="compositionally biased region" description="Polar residues" evidence="1">
    <location>
        <begin position="233"/>
        <end position="242"/>
    </location>
</feature>
<feature type="compositionally biased region" description="Basic and acidic residues" evidence="1">
    <location>
        <begin position="444"/>
        <end position="458"/>
    </location>
</feature>
<feature type="region of interest" description="Disordered" evidence="1">
    <location>
        <begin position="233"/>
        <end position="478"/>
    </location>
</feature>
<evidence type="ECO:0000313" key="2">
    <source>
        <dbReference type="EMBL" id="CAE6446230.1"/>
    </source>
</evidence>
<sequence length="744" mass="83550">MQPPDLACAVHARGLVGNDLRQALNKCGAIRQVHYFLNERGEREAFVTFKYKSDAVYAKTKHSFGDVQIYGIVDDFWKNRYVESQNADPEKSGLQQINDYDTFMPHAIVRNTPAPGGDDYITDPAGFVVHVEGEVHGTASDNKFTRFGPVHPSVDKYFGSALLVEGLMASASYGALSKNAHTDNPTAAFIVFETRIGAAAARNQGHIDQLPIDALSRSEWMMKKYRELIQQDHPYSNGSVTSDPFPDATHSPPRSPRRSQPVVYERSSWTRESDLGRAPRGPPPYNPPPPPPPPHARARPEPPRHEPRPYPEDGRVRTMYRDEPPRMPVDRASSQAYAPNGNPSRESIGWKDGRDYAPPSGYERERMTPPGYPTSDPRYDPPLPPSRTRDYDDRTARPPPRESSRYSPYPPPRSAGGAYPPRERVPLSPGPGYPPPPPPMPVDDVPRRERALSNDSRRMAAARMEAPLPPPKTLSPTATSEEALNTLKFMRDMQCQPGQYLIAAEKEPRFADAEALALEGIKGSNLFFSWIARSVWISMAISTSRPSEAAPLYLFLARLQGERFKTERNPALVLRLARDVVVNLDEASALSRQPLESAMQSLRQEMWAYTRSRASDADVEMLDISRSGEDPNTQIQRLMDKLRRAREDMRRMEDDLDRERRERRRLQGQLADVQDSLSRTTRAAKSDVEDLKKANDRHLERILELEREMEKRSSSVVSATVVGDTNTVDGGGQQQVDSKESIKA</sequence>
<dbReference type="Proteomes" id="UP000663888">
    <property type="component" value="Unassembled WGS sequence"/>
</dbReference>
<feature type="region of interest" description="Disordered" evidence="1">
    <location>
        <begin position="712"/>
        <end position="744"/>
    </location>
</feature>
<dbReference type="EMBL" id="CAJMWX010001031">
    <property type="protein sequence ID" value="CAE6446230.1"/>
    <property type="molecule type" value="Genomic_DNA"/>
</dbReference>
<comment type="caution">
    <text evidence="2">The sequence shown here is derived from an EMBL/GenBank/DDBJ whole genome shotgun (WGS) entry which is preliminary data.</text>
</comment>
<name>A0A8H3B2W1_9AGAM</name>
<reference evidence="2" key="1">
    <citation type="submission" date="2021-01" db="EMBL/GenBank/DDBJ databases">
        <authorList>
            <person name="Kaushik A."/>
        </authorList>
    </citation>
    <scope>NUCLEOTIDE SEQUENCE</scope>
    <source>
        <strain evidence="2">AG4-R118</strain>
    </source>
</reference>
<evidence type="ECO:0000313" key="3">
    <source>
        <dbReference type="Proteomes" id="UP000663888"/>
    </source>
</evidence>
<feature type="compositionally biased region" description="Basic and acidic residues" evidence="1">
    <location>
        <begin position="268"/>
        <end position="277"/>
    </location>
</feature>
<protein>
    <recommendedName>
        <fullName evidence="4">RRM domain-containing protein</fullName>
    </recommendedName>
</protein>
<feature type="region of interest" description="Disordered" evidence="1">
    <location>
        <begin position="650"/>
        <end position="689"/>
    </location>
</feature>
<proteinExistence type="predicted"/>
<feature type="compositionally biased region" description="Basic and acidic residues" evidence="1">
    <location>
        <begin position="387"/>
        <end position="404"/>
    </location>
</feature>
<dbReference type="OrthoDB" id="7396853at2759"/>
<accession>A0A8H3B2W1</accession>
<gene>
    <name evidence="2" type="ORF">RDB_LOCUS59237</name>
</gene>
<feature type="compositionally biased region" description="Polar residues" evidence="1">
    <location>
        <begin position="332"/>
        <end position="345"/>
    </location>
</feature>
<feature type="compositionally biased region" description="Pro residues" evidence="1">
    <location>
        <begin position="280"/>
        <end position="295"/>
    </location>
</feature>
<evidence type="ECO:0008006" key="4">
    <source>
        <dbReference type="Google" id="ProtNLM"/>
    </source>
</evidence>
<feature type="compositionally biased region" description="Basic and acidic residues" evidence="1">
    <location>
        <begin position="298"/>
        <end position="329"/>
    </location>
</feature>